<dbReference type="EMBL" id="RAHH01000054">
    <property type="protein sequence ID" value="RJT32042.1"/>
    <property type="molecule type" value="Genomic_DNA"/>
</dbReference>
<dbReference type="Proteomes" id="UP000284908">
    <property type="component" value="Unassembled WGS sequence"/>
</dbReference>
<organism evidence="1 2">
    <name type="scientific">Rahnella woolbedingensis</name>
    <dbReference type="NCBI Taxonomy" id="1510574"/>
    <lineage>
        <taxon>Bacteria</taxon>
        <taxon>Pseudomonadati</taxon>
        <taxon>Pseudomonadota</taxon>
        <taxon>Gammaproteobacteria</taxon>
        <taxon>Enterobacterales</taxon>
        <taxon>Yersiniaceae</taxon>
        <taxon>Rahnella</taxon>
    </lineage>
</organism>
<sequence length="87" mass="8871">MPYQAVILKGDKTSHGGTVLEGFAQVTHVGIPVAGIGHSVSCPACDGVFPIVDGTPKISFCGLNLAVEGMQTACGARLIASQQEFVA</sequence>
<name>A0A419N1U3_9GAMM</name>
<evidence type="ECO:0000313" key="2">
    <source>
        <dbReference type="Proteomes" id="UP000284908"/>
    </source>
</evidence>
<dbReference type="RefSeq" id="WP_120135255.1">
    <property type="nucleotide sequence ID" value="NZ_RAHH01000054.1"/>
</dbReference>
<dbReference type="OrthoDB" id="6860016at2"/>
<dbReference type="Pfam" id="PF05488">
    <property type="entry name" value="PAAR_motif"/>
    <property type="match status" value="1"/>
</dbReference>
<dbReference type="CDD" id="cd14744">
    <property type="entry name" value="PAAR_CT_2"/>
    <property type="match status" value="1"/>
</dbReference>
<comment type="caution">
    <text evidence="1">The sequence shown here is derived from an EMBL/GenBank/DDBJ whole genome shotgun (WGS) entry which is preliminary data.</text>
</comment>
<protein>
    <submittedName>
        <fullName evidence="1">PAAR domain-containing protein</fullName>
    </submittedName>
</protein>
<accession>A0A419N1U3</accession>
<evidence type="ECO:0000313" key="1">
    <source>
        <dbReference type="EMBL" id="RJT32042.1"/>
    </source>
</evidence>
<gene>
    <name evidence="1" type="ORF">D6C13_24630</name>
</gene>
<dbReference type="Gene3D" id="2.60.200.60">
    <property type="match status" value="1"/>
</dbReference>
<proteinExistence type="predicted"/>
<keyword evidence="2" id="KW-1185">Reference proteome</keyword>
<dbReference type="AlphaFoldDB" id="A0A419N1U3"/>
<reference evidence="1 2" key="1">
    <citation type="submission" date="2018-09" db="EMBL/GenBank/DDBJ databases">
        <authorList>
            <person name="Le Fleche-Mateos A."/>
        </authorList>
    </citation>
    <scope>NUCLEOTIDE SEQUENCE [LARGE SCALE GENOMIC DNA]</scope>
    <source>
        <strain evidence="1 2">DSM 27399</strain>
    </source>
</reference>
<dbReference type="InterPro" id="IPR008727">
    <property type="entry name" value="PAAR_motif"/>
</dbReference>